<protein>
    <submittedName>
        <fullName evidence="1">Uncharacterized protein</fullName>
    </submittedName>
</protein>
<dbReference type="RefSeq" id="WP_084881751.1">
    <property type="nucleotide sequence ID" value="NZ_NCUQ01000010.1"/>
</dbReference>
<gene>
    <name evidence="1" type="ORF">B7715_08980</name>
</gene>
<sequence>MSFENKISLGIHKSQQKLLEALTGVVTVPSSLKVVDITTGILNEGEDNQRSWANLTAVNTELYEKFESIGEEQHCPTFKVKLKGYKGEDLSQLQDVEISFESYELAFVTDKFKQPIGLALVLELANIAVN</sequence>
<accession>A0A1X1I030</accession>
<name>A0A1X1I030_STROR</name>
<comment type="caution">
    <text evidence="1">The sequence shown here is derived from an EMBL/GenBank/DDBJ whole genome shotgun (WGS) entry which is preliminary data.</text>
</comment>
<evidence type="ECO:0000313" key="2">
    <source>
        <dbReference type="Proteomes" id="UP000193961"/>
    </source>
</evidence>
<reference evidence="1 2" key="1">
    <citation type="journal article" date="2016" name="Eur. J. Clin. Microbiol. Infect. Dis.">
        <title>Whole genome sequencing as a tool for phylogenetic analysis of clinical strains of Mitis group streptococci.</title>
        <authorList>
            <person name="Rasmussen L.H."/>
            <person name="Dargis R."/>
            <person name="Hojholt K."/>
            <person name="Christensen J.J."/>
            <person name="Skovgaard O."/>
            <person name="Justesen U.S."/>
            <person name="Rosenvinge F.S."/>
            <person name="Moser C."/>
            <person name="Lukjancenko O."/>
            <person name="Rasmussen S."/>
            <person name="Nielsen X.C."/>
        </authorList>
    </citation>
    <scope>NUCLEOTIDE SEQUENCE [LARGE SCALE GENOMIC DNA]</scope>
    <source>
        <strain evidence="1 2">OD_321121_09</strain>
    </source>
</reference>
<dbReference type="AlphaFoldDB" id="A0A1X1I030"/>
<evidence type="ECO:0000313" key="1">
    <source>
        <dbReference type="EMBL" id="ORO66464.1"/>
    </source>
</evidence>
<proteinExistence type="predicted"/>
<dbReference type="Proteomes" id="UP000193961">
    <property type="component" value="Unassembled WGS sequence"/>
</dbReference>
<organism evidence="1 2">
    <name type="scientific">Streptococcus oralis subsp. oralis</name>
    <dbReference type="NCBI Taxonomy" id="1891914"/>
    <lineage>
        <taxon>Bacteria</taxon>
        <taxon>Bacillati</taxon>
        <taxon>Bacillota</taxon>
        <taxon>Bacilli</taxon>
        <taxon>Lactobacillales</taxon>
        <taxon>Streptococcaceae</taxon>
        <taxon>Streptococcus</taxon>
    </lineage>
</organism>
<dbReference type="EMBL" id="NCUQ01000010">
    <property type="protein sequence ID" value="ORO66464.1"/>
    <property type="molecule type" value="Genomic_DNA"/>
</dbReference>